<comment type="caution">
    <text evidence="3">The sequence shown here is derived from an EMBL/GenBank/DDBJ whole genome shotgun (WGS) entry which is preliminary data.</text>
</comment>
<dbReference type="PANTHER" id="PTHR11699">
    <property type="entry name" value="ALDEHYDE DEHYDROGENASE-RELATED"/>
    <property type="match status" value="1"/>
</dbReference>
<evidence type="ECO:0000313" key="3">
    <source>
        <dbReference type="EMBL" id="MBB2969107.1"/>
    </source>
</evidence>
<dbReference type="Pfam" id="PF00171">
    <property type="entry name" value="Aldedh"/>
    <property type="match status" value="1"/>
</dbReference>
<feature type="domain" description="Aldehyde dehydrogenase" evidence="2">
    <location>
        <begin position="31"/>
        <end position="489"/>
    </location>
</feature>
<sequence length="496" mass="51805">MRDTWQHAAGNLNWDTAPLVGGRRLLSDAPTGFDLVSPRDGSVLAVVADGTASDVDAAVRSARAAFESGAWSRRSAIERGRVLIRFGDLVEQNARELALRISLEMGKPVQDALGVELRAVAQCLRWYGQLADKLPGEAPEATPDALALVTREPAGVVGAVVPWNFPLTMTAWKLGPALVAGNSVVLKPAEQTTVSALRLGELALEAGLPAGVLNVIPGRGDTVGEALGRHPDVDVLTFTGSVGVGRRFLVYSAESNGKRVWPELGGKSASVILSDADVEAAGRSTAWGAFYNQGQMCSASSRMVVLRDVHDRAVEAAVAQAAAMAPADPLSGEAPSGAVVSERQLERILGFVERALADGATLAAGSTSRHDIGTGRGSYIAPIVLTGVRPEMEIAQVEVFGPVLSVIAVDSVDEAVAVANGTPFGLGAGLWTRDLSAAHLVSRRLRAGTVWVNCYEEGDMSMPFGGVGASGYGRDKGAHAVDKYTDVKSTWIELGA</sequence>
<evidence type="ECO:0000256" key="1">
    <source>
        <dbReference type="ARBA" id="ARBA00023002"/>
    </source>
</evidence>
<dbReference type="Gene3D" id="3.40.309.10">
    <property type="entry name" value="Aldehyde Dehydrogenase, Chain A, domain 2"/>
    <property type="match status" value="1"/>
</dbReference>
<dbReference type="PROSITE" id="PS00070">
    <property type="entry name" value="ALDEHYDE_DEHYDR_CYS"/>
    <property type="match status" value="1"/>
</dbReference>
<dbReference type="InterPro" id="IPR016163">
    <property type="entry name" value="Ald_DH_C"/>
</dbReference>
<dbReference type="InterPro" id="IPR015590">
    <property type="entry name" value="Aldehyde_DH_dom"/>
</dbReference>
<dbReference type="InterPro" id="IPR016161">
    <property type="entry name" value="Ald_DH/histidinol_DH"/>
</dbReference>
<dbReference type="FunFam" id="3.40.605.10:FF:000001">
    <property type="entry name" value="Aldehyde dehydrogenase 1"/>
    <property type="match status" value="1"/>
</dbReference>
<proteinExistence type="predicted"/>
<dbReference type="InterPro" id="IPR016162">
    <property type="entry name" value="Ald_DH_N"/>
</dbReference>
<evidence type="ECO:0000313" key="4">
    <source>
        <dbReference type="Proteomes" id="UP000538196"/>
    </source>
</evidence>
<gene>
    <name evidence="3" type="ORF">FHX33_003889</name>
</gene>
<evidence type="ECO:0000259" key="2">
    <source>
        <dbReference type="Pfam" id="PF00171"/>
    </source>
</evidence>
<dbReference type="InterPro" id="IPR016160">
    <property type="entry name" value="Ald_DH_CS_CYS"/>
</dbReference>
<dbReference type="EMBL" id="JACHVP010000005">
    <property type="protein sequence ID" value="MBB2969107.1"/>
    <property type="molecule type" value="Genomic_DNA"/>
</dbReference>
<reference evidence="3 4" key="1">
    <citation type="submission" date="2020-08" db="EMBL/GenBank/DDBJ databases">
        <title>Sequencing the genomes of 1000 actinobacteria strains.</title>
        <authorList>
            <person name="Klenk H.-P."/>
        </authorList>
    </citation>
    <scope>NUCLEOTIDE SEQUENCE [LARGE SCALE GENOMIC DNA]</scope>
    <source>
        <strain evidence="3 4">DSM 20146</strain>
    </source>
</reference>
<dbReference type="Proteomes" id="UP000538196">
    <property type="component" value="Unassembled WGS sequence"/>
</dbReference>
<dbReference type="SUPFAM" id="SSF53720">
    <property type="entry name" value="ALDH-like"/>
    <property type="match status" value="1"/>
</dbReference>
<keyword evidence="1 3" id="KW-0560">Oxidoreductase</keyword>
<accession>A0A7W4V042</accession>
<name>A0A7W4V042_LEIAQ</name>
<dbReference type="GO" id="GO:0016620">
    <property type="term" value="F:oxidoreductase activity, acting on the aldehyde or oxo group of donors, NAD or NADP as acceptor"/>
    <property type="evidence" value="ECO:0007669"/>
    <property type="project" value="InterPro"/>
</dbReference>
<organism evidence="3 4">
    <name type="scientific">Leifsonia aquatica</name>
    <name type="common">Corynebacterium aquaticum</name>
    <dbReference type="NCBI Taxonomy" id="144185"/>
    <lineage>
        <taxon>Bacteria</taxon>
        <taxon>Bacillati</taxon>
        <taxon>Actinomycetota</taxon>
        <taxon>Actinomycetes</taxon>
        <taxon>Micrococcales</taxon>
        <taxon>Microbacteriaceae</taxon>
        <taxon>Leifsonia</taxon>
    </lineage>
</organism>
<keyword evidence="4" id="KW-1185">Reference proteome</keyword>
<dbReference type="AlphaFoldDB" id="A0A7W4V042"/>
<dbReference type="EC" id="1.2.1.-" evidence="3"/>
<dbReference type="Gene3D" id="3.40.605.10">
    <property type="entry name" value="Aldehyde Dehydrogenase, Chain A, domain 1"/>
    <property type="match status" value="1"/>
</dbReference>
<dbReference type="RefSeq" id="WP_021763074.1">
    <property type="nucleotide sequence ID" value="NZ_JACHVP010000005.1"/>
</dbReference>
<protein>
    <submittedName>
        <fullName evidence="3">Gamma-glutamyl-gamma-aminobutyraldehyde dehydrogenase</fullName>
        <ecNumber evidence="3">1.2.1.-</ecNumber>
    </submittedName>
</protein>